<dbReference type="GO" id="GO:0005828">
    <property type="term" value="C:kinetochore microtubule"/>
    <property type="evidence" value="ECO:0007669"/>
    <property type="project" value="TreeGrafter"/>
</dbReference>
<accession>A0A0B6YB68</accession>
<feature type="non-terminal residue" evidence="2">
    <location>
        <position position="1"/>
    </location>
</feature>
<dbReference type="Pfam" id="PF24515">
    <property type="entry name" value="ARM_KNTC1_3rd"/>
    <property type="match status" value="1"/>
</dbReference>
<dbReference type="EMBL" id="HACG01006186">
    <property type="protein sequence ID" value="CEK53051.1"/>
    <property type="molecule type" value="Transcribed_RNA"/>
</dbReference>
<dbReference type="GO" id="GO:0031267">
    <property type="term" value="F:small GTPase binding"/>
    <property type="evidence" value="ECO:0007669"/>
    <property type="project" value="TreeGrafter"/>
</dbReference>
<dbReference type="GO" id="GO:0000070">
    <property type="term" value="P:mitotic sister chromatid segregation"/>
    <property type="evidence" value="ECO:0007669"/>
    <property type="project" value="TreeGrafter"/>
</dbReference>
<dbReference type="InterPro" id="IPR052802">
    <property type="entry name" value="KNTC1"/>
</dbReference>
<gene>
    <name evidence="2" type="primary">ORF18884</name>
</gene>
<reference evidence="2" key="1">
    <citation type="submission" date="2014-12" db="EMBL/GenBank/DDBJ databases">
        <title>Insight into the proteome of Arion vulgaris.</title>
        <authorList>
            <person name="Aradska J."/>
            <person name="Bulat T."/>
            <person name="Smidak R."/>
            <person name="Sarate P."/>
            <person name="Gangsoo J."/>
            <person name="Sialana F."/>
            <person name="Bilban M."/>
            <person name="Lubec G."/>
        </authorList>
    </citation>
    <scope>NUCLEOTIDE SEQUENCE</scope>
    <source>
        <tissue evidence="2">Skin</tissue>
    </source>
</reference>
<protein>
    <recommendedName>
        <fullName evidence="1">KNTC1 third ARM-repeats domain-containing protein</fullName>
    </recommendedName>
</protein>
<dbReference type="PANTHER" id="PTHR15688:SF1">
    <property type="entry name" value="KINETOCHORE-ASSOCIATED PROTEIN 1"/>
    <property type="match status" value="1"/>
</dbReference>
<dbReference type="GO" id="GO:1903394">
    <property type="term" value="P:protein localization to kinetochore involved in kinetochore assembly"/>
    <property type="evidence" value="ECO:0007669"/>
    <property type="project" value="TreeGrafter"/>
</dbReference>
<dbReference type="PANTHER" id="PTHR15688">
    <property type="entry name" value="KINETOCHORE-ASSOCIATED PROTEIN 1"/>
    <property type="match status" value="1"/>
</dbReference>
<dbReference type="AlphaFoldDB" id="A0A0B6YB68"/>
<evidence type="ECO:0000259" key="1">
    <source>
        <dbReference type="Pfam" id="PF24515"/>
    </source>
</evidence>
<proteinExistence type="predicted"/>
<dbReference type="GO" id="GO:0005737">
    <property type="term" value="C:cytoplasm"/>
    <property type="evidence" value="ECO:0007669"/>
    <property type="project" value="TreeGrafter"/>
</dbReference>
<sequence>SLETVVRDLQTAEQHAIALRVLLLLSSRLQSVAVFLPTDEKQYCLEELGNITEMARSTSSSLIAKILNTAPMDCLLAQALLLTLSRECSVPLLQTIIKSCWNNYPKLKRVNIVACAIAEIWNDQKLIDSSQRVKVIAKWGNRLSKIGISFASNTFCGIGEVMEAIRKLIQSPHCEVKILTEFFSDFNLDACKLDTVLMQFFEICLTVHSEHTLSKELLRKAEDALLCYKGNALQILKKVLQAIHPYNYEVLQFLLEKIQEREDSKETLKGLELLRYLHLYKRCSPPCGTEE</sequence>
<dbReference type="GO" id="GO:0007094">
    <property type="term" value="P:mitotic spindle assembly checkpoint signaling"/>
    <property type="evidence" value="ECO:0007669"/>
    <property type="project" value="TreeGrafter"/>
</dbReference>
<dbReference type="GO" id="GO:1990423">
    <property type="term" value="C:RZZ complex"/>
    <property type="evidence" value="ECO:0007669"/>
    <property type="project" value="TreeGrafter"/>
</dbReference>
<organism evidence="2">
    <name type="scientific">Arion vulgaris</name>
    <dbReference type="NCBI Taxonomy" id="1028688"/>
    <lineage>
        <taxon>Eukaryota</taxon>
        <taxon>Metazoa</taxon>
        <taxon>Spiralia</taxon>
        <taxon>Lophotrochozoa</taxon>
        <taxon>Mollusca</taxon>
        <taxon>Gastropoda</taxon>
        <taxon>Heterobranchia</taxon>
        <taxon>Euthyneura</taxon>
        <taxon>Panpulmonata</taxon>
        <taxon>Eupulmonata</taxon>
        <taxon>Stylommatophora</taxon>
        <taxon>Helicina</taxon>
        <taxon>Arionoidea</taxon>
        <taxon>Arionidae</taxon>
        <taxon>Arion</taxon>
    </lineage>
</organism>
<name>A0A0B6YB68_9EUPU</name>
<feature type="non-terminal residue" evidence="2">
    <location>
        <position position="291"/>
    </location>
</feature>
<feature type="domain" description="KNTC1 third ARM-repeats" evidence="1">
    <location>
        <begin position="57"/>
        <end position="256"/>
    </location>
</feature>
<dbReference type="InterPro" id="IPR055405">
    <property type="entry name" value="ARM_KNTC1_3rd"/>
</dbReference>
<evidence type="ECO:0000313" key="2">
    <source>
        <dbReference type="EMBL" id="CEK53051.1"/>
    </source>
</evidence>